<organism evidence="9 10">
    <name type="scientific">Flammeovirga pacifica</name>
    <dbReference type="NCBI Taxonomy" id="915059"/>
    <lineage>
        <taxon>Bacteria</taxon>
        <taxon>Pseudomonadati</taxon>
        <taxon>Bacteroidota</taxon>
        <taxon>Cytophagia</taxon>
        <taxon>Cytophagales</taxon>
        <taxon>Flammeovirgaceae</taxon>
        <taxon>Flammeovirga</taxon>
    </lineage>
</organism>
<dbReference type="InterPro" id="IPR000917">
    <property type="entry name" value="Sulfatase_N"/>
</dbReference>
<dbReference type="Gene3D" id="3.40.720.10">
    <property type="entry name" value="Alkaline Phosphatase, subunit A"/>
    <property type="match status" value="1"/>
</dbReference>
<comment type="cofactor">
    <cofactor evidence="1">
        <name>Ca(2+)</name>
        <dbReference type="ChEBI" id="CHEBI:29108"/>
    </cofactor>
</comment>
<evidence type="ECO:0000256" key="2">
    <source>
        <dbReference type="ARBA" id="ARBA00008779"/>
    </source>
</evidence>
<evidence type="ECO:0000256" key="1">
    <source>
        <dbReference type="ARBA" id="ARBA00001913"/>
    </source>
</evidence>
<keyword evidence="5" id="KW-0378">Hydrolase</keyword>
<dbReference type="InterPro" id="IPR017850">
    <property type="entry name" value="Alkaline_phosphatase_core_sf"/>
</dbReference>
<dbReference type="Pfam" id="PF00884">
    <property type="entry name" value="Sulfatase"/>
    <property type="match status" value="1"/>
</dbReference>
<evidence type="ECO:0000313" key="10">
    <source>
        <dbReference type="Proteomes" id="UP000179797"/>
    </source>
</evidence>
<dbReference type="GO" id="GO:0005737">
    <property type="term" value="C:cytoplasm"/>
    <property type="evidence" value="ECO:0007669"/>
    <property type="project" value="TreeGrafter"/>
</dbReference>
<dbReference type="STRING" id="915059.NH26_23205"/>
<dbReference type="InterPro" id="IPR024607">
    <property type="entry name" value="Sulfatase_CS"/>
</dbReference>
<comment type="caution">
    <text evidence="9">The sequence shown here is derived from an EMBL/GenBank/DDBJ whole genome shotgun (WGS) entry which is preliminary data.</text>
</comment>
<comment type="similarity">
    <text evidence="2">Belongs to the sulfatase family.</text>
</comment>
<keyword evidence="3" id="KW-0479">Metal-binding</keyword>
<feature type="chain" id="PRO_5010352872" description="Sulfatase N-terminal domain-containing protein" evidence="7">
    <location>
        <begin position="21"/>
        <end position="486"/>
    </location>
</feature>
<keyword evidence="10" id="KW-1185">Reference proteome</keyword>
<dbReference type="GO" id="GO:0004423">
    <property type="term" value="F:iduronate-2-sulfatase activity"/>
    <property type="evidence" value="ECO:0007669"/>
    <property type="project" value="InterPro"/>
</dbReference>
<keyword evidence="6" id="KW-0106">Calcium</keyword>
<evidence type="ECO:0000256" key="5">
    <source>
        <dbReference type="ARBA" id="ARBA00022801"/>
    </source>
</evidence>
<dbReference type="PROSITE" id="PS00149">
    <property type="entry name" value="SULFATASE_2"/>
    <property type="match status" value="1"/>
</dbReference>
<dbReference type="AlphaFoldDB" id="A0A1S1YTY8"/>
<keyword evidence="4 7" id="KW-0732">Signal</keyword>
<evidence type="ECO:0000313" key="9">
    <source>
        <dbReference type="EMBL" id="OHX64490.1"/>
    </source>
</evidence>
<feature type="signal peptide" evidence="7">
    <location>
        <begin position="1"/>
        <end position="20"/>
    </location>
</feature>
<dbReference type="SUPFAM" id="SSF53649">
    <property type="entry name" value="Alkaline phosphatase-like"/>
    <property type="match status" value="1"/>
</dbReference>
<dbReference type="GO" id="GO:0046872">
    <property type="term" value="F:metal ion binding"/>
    <property type="evidence" value="ECO:0007669"/>
    <property type="project" value="UniProtKB-KW"/>
</dbReference>
<feature type="domain" description="Sulfatase N-terminal" evidence="8">
    <location>
        <begin position="24"/>
        <end position="367"/>
    </location>
</feature>
<gene>
    <name evidence="9" type="ORF">NH26_23205</name>
</gene>
<accession>A0A1S1YTY8</accession>
<evidence type="ECO:0000256" key="3">
    <source>
        <dbReference type="ARBA" id="ARBA00022723"/>
    </source>
</evidence>
<evidence type="ECO:0000256" key="6">
    <source>
        <dbReference type="ARBA" id="ARBA00022837"/>
    </source>
</evidence>
<dbReference type="PANTHER" id="PTHR45953:SF1">
    <property type="entry name" value="IDURONATE 2-SULFATASE"/>
    <property type="match status" value="1"/>
</dbReference>
<name>A0A1S1YTY8_FLAPC</name>
<dbReference type="Proteomes" id="UP000179797">
    <property type="component" value="Unassembled WGS sequence"/>
</dbReference>
<dbReference type="RefSeq" id="WP_044216969.1">
    <property type="nucleotide sequence ID" value="NZ_JRYR02000002.1"/>
</dbReference>
<protein>
    <recommendedName>
        <fullName evidence="8">Sulfatase N-terminal domain-containing protein</fullName>
    </recommendedName>
</protein>
<evidence type="ECO:0000256" key="4">
    <source>
        <dbReference type="ARBA" id="ARBA00022729"/>
    </source>
</evidence>
<dbReference type="EMBL" id="JRYR02000002">
    <property type="protein sequence ID" value="OHX64490.1"/>
    <property type="molecule type" value="Genomic_DNA"/>
</dbReference>
<dbReference type="PANTHER" id="PTHR45953">
    <property type="entry name" value="IDURONATE 2-SULFATASE"/>
    <property type="match status" value="1"/>
</dbReference>
<reference evidence="9 10" key="1">
    <citation type="journal article" date="2012" name="Int. J. Syst. Evol. Microbiol.">
        <title>Flammeovirga pacifica sp. nov., isolated from deep-sea sediment.</title>
        <authorList>
            <person name="Xu H."/>
            <person name="Fu Y."/>
            <person name="Yang N."/>
            <person name="Ding Z."/>
            <person name="Lai Q."/>
            <person name="Zeng R."/>
        </authorList>
    </citation>
    <scope>NUCLEOTIDE SEQUENCE [LARGE SCALE GENOMIC DNA]</scope>
    <source>
        <strain evidence="10">DSM 24597 / LMG 26175 / WPAGA1</strain>
    </source>
</reference>
<dbReference type="CDD" id="cd16030">
    <property type="entry name" value="iduronate-2-sulfatase"/>
    <property type="match status" value="1"/>
</dbReference>
<evidence type="ECO:0000259" key="8">
    <source>
        <dbReference type="Pfam" id="PF00884"/>
    </source>
</evidence>
<sequence>MKRKTLLLVVLLLNSFWVAAQEKPNVLVFLVDDLRPNLGCYGNDVIQTPNIDKLAEQGIKFNSAYAQQGICAPSRMSILTSKRVDQIGVYSIFTPLRSVQKDMVTMPQFYKSNGYKTVSIGKVYHHTRDDIDNWSIHIPKEPNAYVLPENLALIDSIKEVGGRKGPAYEAADVKDEAYKDGRVAVAAIKTLKEIKNDPFMMVVGLSKPHLPFNAPKKYWDLYDRSSFKIPLRQQPTDVSTYATTPWGELRGYYGMPKKGQLNDETSQTLIHGYYASVSYIDAQVGKIMDTLEALDLRKNTIVVFMSDHGWKLGEYGDWCKHTNFELDTRVPLIISRETNYNKAKSNKTSDALVENIDVFPTLADACGLTLKNVDGKSLVPLLDKPNKKGDEAAYSLYARGDKIMGLTVTNGEWRYTEWRDLQNKKLHSSELYLCDQDYSVQNINYVDDAKHQKIVDNMKGLLYAQYPKDKYDFLFLKKKKVTKKKS</sequence>
<proteinExistence type="inferred from homology"/>
<dbReference type="InterPro" id="IPR035874">
    <property type="entry name" value="IDS"/>
</dbReference>
<evidence type="ECO:0000256" key="7">
    <source>
        <dbReference type="SAM" id="SignalP"/>
    </source>
</evidence>